<organism evidence="9 10">
    <name type="scientific">Echeneis naucrates</name>
    <name type="common">Live sharksucker</name>
    <dbReference type="NCBI Taxonomy" id="173247"/>
    <lineage>
        <taxon>Eukaryota</taxon>
        <taxon>Metazoa</taxon>
        <taxon>Chordata</taxon>
        <taxon>Craniata</taxon>
        <taxon>Vertebrata</taxon>
        <taxon>Euteleostomi</taxon>
        <taxon>Actinopterygii</taxon>
        <taxon>Neopterygii</taxon>
        <taxon>Teleostei</taxon>
        <taxon>Neoteleostei</taxon>
        <taxon>Acanthomorphata</taxon>
        <taxon>Carangaria</taxon>
        <taxon>Carangiformes</taxon>
        <taxon>Echeneidae</taxon>
        <taxon>Echeneis</taxon>
    </lineage>
</organism>
<keyword evidence="6 7" id="KW-1015">Disulfide bond</keyword>
<dbReference type="Ensembl" id="ENSENLT00000043328.1">
    <property type="protein sequence ID" value="ENSENLP00000042236.1"/>
    <property type="gene ID" value="ENSENLG00000018097.1"/>
</dbReference>
<protein>
    <recommendedName>
        <fullName evidence="8">CTCK domain-containing protein</fullName>
    </recommendedName>
</protein>
<dbReference type="InParanoid" id="A0A665WE84"/>
<dbReference type="Gene3D" id="2.10.90.10">
    <property type="entry name" value="Cystine-knot cytokines"/>
    <property type="match status" value="1"/>
</dbReference>
<evidence type="ECO:0000256" key="1">
    <source>
        <dbReference type="ARBA" id="ARBA00003920"/>
    </source>
</evidence>
<evidence type="ECO:0000256" key="2">
    <source>
        <dbReference type="ARBA" id="ARBA00004613"/>
    </source>
</evidence>
<keyword evidence="4" id="KW-0964">Secreted</keyword>
<dbReference type="InterPro" id="IPR006207">
    <property type="entry name" value="Cys_knot_C"/>
</dbReference>
<dbReference type="PROSITE" id="PS00261">
    <property type="entry name" value="GLYCO_HORMONE_BETA_1"/>
    <property type="match status" value="1"/>
</dbReference>
<sequence length="111" mass="12338">MNGCCKTCKIRSVCEVQSEQKVIEVNNCKSAQPVTMNFCAGHCGSSSMYSAASNSMVYNCECCREESSVMRQVELICADGSKVQHYYSKVRSCSCKKSECTTGSSEDRRRR</sequence>
<dbReference type="InterPro" id="IPR018245">
    <property type="entry name" value="Gonadotropin_bsu_CS"/>
</dbReference>
<keyword evidence="10" id="KW-1185">Reference proteome</keyword>
<dbReference type="GO" id="GO:0005576">
    <property type="term" value="C:extracellular region"/>
    <property type="evidence" value="ECO:0007669"/>
    <property type="project" value="UniProtKB-SubCell"/>
</dbReference>
<dbReference type="OMA" id="TYQCECC"/>
<name>A0A665WE84_ECHNA</name>
<keyword evidence="5" id="KW-0372">Hormone</keyword>
<comment type="caution">
    <text evidence="7">Lacks conserved residue(s) required for the propagation of feature annotation.</text>
</comment>
<evidence type="ECO:0000256" key="3">
    <source>
        <dbReference type="ARBA" id="ARBA00011870"/>
    </source>
</evidence>
<dbReference type="AlphaFoldDB" id="A0A665WE84"/>
<dbReference type="Proteomes" id="UP000472264">
    <property type="component" value="Chromosome 3"/>
</dbReference>
<dbReference type="InterPro" id="IPR006208">
    <property type="entry name" value="Glyco_hormone_CN"/>
</dbReference>
<dbReference type="GO" id="GO:0005179">
    <property type="term" value="F:hormone activity"/>
    <property type="evidence" value="ECO:0007669"/>
    <property type="project" value="UniProtKB-KW"/>
</dbReference>
<feature type="disulfide bond" evidence="7">
    <location>
        <begin position="43"/>
        <end position="95"/>
    </location>
</feature>
<reference evidence="9" key="2">
    <citation type="submission" date="2025-08" db="UniProtKB">
        <authorList>
            <consortium name="Ensembl"/>
        </authorList>
    </citation>
    <scope>IDENTIFICATION</scope>
</reference>
<comment type="subcellular location">
    <subcellularLocation>
        <location evidence="2">Secreted</location>
    </subcellularLocation>
</comment>
<evidence type="ECO:0000313" key="10">
    <source>
        <dbReference type="Proteomes" id="UP000472264"/>
    </source>
</evidence>
<evidence type="ECO:0000256" key="4">
    <source>
        <dbReference type="ARBA" id="ARBA00022525"/>
    </source>
</evidence>
<dbReference type="SMART" id="SM00041">
    <property type="entry name" value="CT"/>
    <property type="match status" value="1"/>
</dbReference>
<dbReference type="PROSITE" id="PS01225">
    <property type="entry name" value="CTCK_2"/>
    <property type="match status" value="1"/>
</dbReference>
<feature type="domain" description="CTCK" evidence="8">
    <location>
        <begin position="5"/>
        <end position="101"/>
    </location>
</feature>
<accession>A0A665WE84</accession>
<dbReference type="Pfam" id="PF00007">
    <property type="entry name" value="Cys_knot"/>
    <property type="match status" value="1"/>
</dbReference>
<comment type="subunit">
    <text evidence="3">Heterodimer of an alpha and a beta chain.</text>
</comment>
<dbReference type="InterPro" id="IPR029034">
    <property type="entry name" value="Cystine-knot_cytokine"/>
</dbReference>
<evidence type="ECO:0000259" key="8">
    <source>
        <dbReference type="PROSITE" id="PS01225"/>
    </source>
</evidence>
<reference evidence="9" key="3">
    <citation type="submission" date="2025-09" db="UniProtKB">
        <authorList>
            <consortium name="Ensembl"/>
        </authorList>
    </citation>
    <scope>IDENTIFICATION</scope>
</reference>
<evidence type="ECO:0000256" key="7">
    <source>
        <dbReference type="PROSITE-ProRule" id="PRU00039"/>
    </source>
</evidence>
<feature type="disulfide bond" evidence="7">
    <location>
        <begin position="39"/>
        <end position="93"/>
    </location>
</feature>
<dbReference type="PROSITE" id="PS01185">
    <property type="entry name" value="CTCK_1"/>
    <property type="match status" value="1"/>
</dbReference>
<evidence type="ECO:0000256" key="6">
    <source>
        <dbReference type="ARBA" id="ARBA00023157"/>
    </source>
</evidence>
<evidence type="ECO:0000256" key="5">
    <source>
        <dbReference type="ARBA" id="ARBA00022702"/>
    </source>
</evidence>
<reference evidence="9" key="1">
    <citation type="submission" date="2021-04" db="EMBL/GenBank/DDBJ databases">
        <authorList>
            <consortium name="Wellcome Sanger Institute Data Sharing"/>
        </authorList>
    </citation>
    <scope>NUCLEOTIDE SEQUENCE [LARGE SCALE GENOMIC DNA]</scope>
</reference>
<feature type="disulfide bond" evidence="7">
    <location>
        <begin position="28"/>
        <end position="77"/>
    </location>
</feature>
<proteinExistence type="predicted"/>
<evidence type="ECO:0000313" key="9">
    <source>
        <dbReference type="Ensembl" id="ENSENLP00000042236.1"/>
    </source>
</evidence>
<comment type="function">
    <text evidence="1">Involved in gametogenesis and steroidogenesis.</text>
</comment>